<name>A0A455SSS7_9CHLR</name>
<accession>A0A455SSS7</accession>
<reference evidence="2" key="1">
    <citation type="submission" date="2018-12" db="EMBL/GenBank/DDBJ databases">
        <title>Novel natural products biosynthetic potential of the class Ktedonobacteria.</title>
        <authorList>
            <person name="Zheng Y."/>
            <person name="Saitou A."/>
            <person name="Wang C.M."/>
            <person name="Toyoda A."/>
            <person name="Minakuchi Y."/>
            <person name="Sekiguchi Y."/>
            <person name="Ueda K."/>
            <person name="Takano H."/>
            <person name="Sakai Y."/>
            <person name="Yokota A."/>
            <person name="Yabe S."/>
        </authorList>
    </citation>
    <scope>NUCLEOTIDE SEQUENCE</scope>
    <source>
        <strain evidence="2">COM3</strain>
    </source>
</reference>
<dbReference type="InterPro" id="IPR010026">
    <property type="entry name" value="Phage_holin_LL-H"/>
</dbReference>
<dbReference type="EMBL" id="AP019376">
    <property type="protein sequence ID" value="BBH90259.1"/>
    <property type="molecule type" value="Genomic_DNA"/>
</dbReference>
<organism evidence="2">
    <name type="scientific">Thermosporothrix sp. COM3</name>
    <dbReference type="NCBI Taxonomy" id="2490863"/>
    <lineage>
        <taxon>Bacteria</taxon>
        <taxon>Bacillati</taxon>
        <taxon>Chloroflexota</taxon>
        <taxon>Ktedonobacteria</taxon>
        <taxon>Ktedonobacterales</taxon>
        <taxon>Thermosporotrichaceae</taxon>
        <taxon>Thermosporothrix</taxon>
    </lineage>
</organism>
<dbReference type="Pfam" id="PF09682">
    <property type="entry name" value="Phage_holin_6_1"/>
    <property type="match status" value="1"/>
</dbReference>
<evidence type="ECO:0008006" key="5">
    <source>
        <dbReference type="Google" id="ProtNLM"/>
    </source>
</evidence>
<evidence type="ECO:0000256" key="1">
    <source>
        <dbReference type="SAM" id="Phobius"/>
    </source>
</evidence>
<evidence type="ECO:0000313" key="4">
    <source>
        <dbReference type="EMBL" id="BBH90259.1"/>
    </source>
</evidence>
<keyword evidence="1" id="KW-1133">Transmembrane helix</keyword>
<dbReference type="AlphaFoldDB" id="A0A455SSS7"/>
<sequence length="107" mass="11811">MTLEQLIMLINLVVPFIVLLSALLLPRLYARLPEQVQRTVQEVAHTAVLAVEQQFDGLPGEQKRQKAVDLIIAMLQAVGLKSMNPTLINAALEAAVRAMNQVEKPKS</sequence>
<dbReference type="EMBL" id="AP019376">
    <property type="protein sequence ID" value="BBH90194.1"/>
    <property type="molecule type" value="Genomic_DNA"/>
</dbReference>
<evidence type="ECO:0000313" key="2">
    <source>
        <dbReference type="EMBL" id="BBH90129.1"/>
    </source>
</evidence>
<protein>
    <recommendedName>
        <fullName evidence="5">Phage holin</fullName>
    </recommendedName>
</protein>
<keyword evidence="1" id="KW-0472">Membrane</keyword>
<feature type="transmembrane region" description="Helical" evidence="1">
    <location>
        <begin position="6"/>
        <end position="25"/>
    </location>
</feature>
<keyword evidence="1" id="KW-0812">Transmembrane</keyword>
<gene>
    <name evidence="2" type="ORF">KTC_48800</name>
    <name evidence="3" type="ORF">KTC_49450</name>
    <name evidence="4" type="ORF">KTC_50100</name>
</gene>
<evidence type="ECO:0000313" key="3">
    <source>
        <dbReference type="EMBL" id="BBH90194.1"/>
    </source>
</evidence>
<proteinExistence type="predicted"/>
<dbReference type="EMBL" id="AP019376">
    <property type="protein sequence ID" value="BBH90129.1"/>
    <property type="molecule type" value="Genomic_DNA"/>
</dbReference>
<dbReference type="NCBIfam" id="TIGR01673">
    <property type="entry name" value="holin_LLH"/>
    <property type="match status" value="1"/>
</dbReference>